<organism evidence="2 3">
    <name type="scientific">Gandjariella thermophila</name>
    <dbReference type="NCBI Taxonomy" id="1931992"/>
    <lineage>
        <taxon>Bacteria</taxon>
        <taxon>Bacillati</taxon>
        <taxon>Actinomycetota</taxon>
        <taxon>Actinomycetes</taxon>
        <taxon>Pseudonocardiales</taxon>
        <taxon>Pseudonocardiaceae</taxon>
        <taxon>Gandjariella</taxon>
    </lineage>
</organism>
<reference evidence="3" key="1">
    <citation type="submission" date="2019-04" db="EMBL/GenBank/DDBJ databases">
        <title>Draft genome sequence of Pseudonocardiaceae bacterium SL3-2-4.</title>
        <authorList>
            <person name="Ningsih F."/>
            <person name="Yokota A."/>
            <person name="Sakai Y."/>
            <person name="Nanatani K."/>
            <person name="Yabe S."/>
            <person name="Oetari A."/>
            <person name="Sjamsuridzal W."/>
        </authorList>
    </citation>
    <scope>NUCLEOTIDE SEQUENCE [LARGE SCALE GENOMIC DNA]</scope>
    <source>
        <strain evidence="3">SL3-2-4</strain>
    </source>
</reference>
<keyword evidence="3" id="KW-1185">Reference proteome</keyword>
<dbReference type="AlphaFoldDB" id="A0A4D4J3M8"/>
<dbReference type="Proteomes" id="UP000298860">
    <property type="component" value="Unassembled WGS sequence"/>
</dbReference>
<sequence length="256" mass="27049">MTARHDIDEHTRKERTAMQRYALSFVVKPGSEAEVAGILSNYGRPAPTVDRYTRLVRTSVFMRGTRVVRVMDIEGDMRAALRHLAAQPAVREVEAAINPHLVERRDLDDPATAAAFFARATLHRVGDDGPPPDGAQRHAVLVPVLAGRGGAVAHALAGVDRGTPAGARGTVFARGDVVVWLLDAPAPLDHALADLASTAAAGPAPGALAGALALDADLRGPDGWRELFRAGAMRLLTDRRAAAPRSHPQPEGSATS</sequence>
<name>A0A4D4J3M8_9PSEU</name>
<evidence type="ECO:0000313" key="2">
    <source>
        <dbReference type="EMBL" id="GDY29710.1"/>
    </source>
</evidence>
<gene>
    <name evidence="2" type="ORF">GTS_13430</name>
</gene>
<feature type="domain" description="SchA/CurD-like" evidence="1">
    <location>
        <begin position="18"/>
        <end position="125"/>
    </location>
</feature>
<dbReference type="InterPro" id="IPR007575">
    <property type="entry name" value="SchA_CurD-like"/>
</dbReference>
<dbReference type="EMBL" id="BJFL01000004">
    <property type="protein sequence ID" value="GDY29710.1"/>
    <property type="molecule type" value="Genomic_DNA"/>
</dbReference>
<comment type="caution">
    <text evidence="2">The sequence shown here is derived from an EMBL/GenBank/DDBJ whole genome shotgun (WGS) entry which is preliminary data.</text>
</comment>
<evidence type="ECO:0000313" key="3">
    <source>
        <dbReference type="Proteomes" id="UP000298860"/>
    </source>
</evidence>
<dbReference type="RefSeq" id="WP_225978146.1">
    <property type="nucleotide sequence ID" value="NZ_BJFL01000004.1"/>
</dbReference>
<accession>A0A4D4J3M8</accession>
<proteinExistence type="predicted"/>
<protein>
    <recommendedName>
        <fullName evidence="1">SchA/CurD-like domain-containing protein</fullName>
    </recommendedName>
</protein>
<evidence type="ECO:0000259" key="1">
    <source>
        <dbReference type="Pfam" id="PF04486"/>
    </source>
</evidence>
<dbReference type="Pfam" id="PF04486">
    <property type="entry name" value="SchA_CurD"/>
    <property type="match status" value="1"/>
</dbReference>